<dbReference type="Proteomes" id="UP000295252">
    <property type="component" value="Chromosome VIII"/>
</dbReference>
<name>A0A068UFH6_COFCA</name>
<feature type="transmembrane region" description="Helical" evidence="1">
    <location>
        <begin position="25"/>
        <end position="53"/>
    </location>
</feature>
<keyword evidence="1" id="KW-0812">Transmembrane</keyword>
<dbReference type="AlphaFoldDB" id="A0A068UFH6"/>
<gene>
    <name evidence="2" type="ORF">GSCOC_T00023208001</name>
</gene>
<organism evidence="2 3">
    <name type="scientific">Coffea canephora</name>
    <name type="common">Robusta coffee</name>
    <dbReference type="NCBI Taxonomy" id="49390"/>
    <lineage>
        <taxon>Eukaryota</taxon>
        <taxon>Viridiplantae</taxon>
        <taxon>Streptophyta</taxon>
        <taxon>Embryophyta</taxon>
        <taxon>Tracheophyta</taxon>
        <taxon>Spermatophyta</taxon>
        <taxon>Magnoliopsida</taxon>
        <taxon>eudicotyledons</taxon>
        <taxon>Gunneridae</taxon>
        <taxon>Pentapetalae</taxon>
        <taxon>asterids</taxon>
        <taxon>lamiids</taxon>
        <taxon>Gentianales</taxon>
        <taxon>Rubiaceae</taxon>
        <taxon>Ixoroideae</taxon>
        <taxon>Gardenieae complex</taxon>
        <taxon>Bertiereae - Coffeeae clade</taxon>
        <taxon>Coffeeae</taxon>
        <taxon>Coffea</taxon>
    </lineage>
</organism>
<keyword evidence="1" id="KW-1133">Transmembrane helix</keyword>
<accession>A0A068UFH6</accession>
<evidence type="ECO:0000256" key="1">
    <source>
        <dbReference type="SAM" id="Phobius"/>
    </source>
</evidence>
<dbReference type="EMBL" id="HG739106">
    <property type="protein sequence ID" value="CDP06383.1"/>
    <property type="molecule type" value="Genomic_DNA"/>
</dbReference>
<reference evidence="3" key="1">
    <citation type="journal article" date="2014" name="Science">
        <title>The coffee genome provides insight into the convergent evolution of caffeine biosynthesis.</title>
        <authorList>
            <person name="Denoeud F."/>
            <person name="Carretero-Paulet L."/>
            <person name="Dereeper A."/>
            <person name="Droc G."/>
            <person name="Guyot R."/>
            <person name="Pietrella M."/>
            <person name="Zheng C."/>
            <person name="Alberti A."/>
            <person name="Anthony F."/>
            <person name="Aprea G."/>
            <person name="Aury J.M."/>
            <person name="Bento P."/>
            <person name="Bernard M."/>
            <person name="Bocs S."/>
            <person name="Campa C."/>
            <person name="Cenci A."/>
            <person name="Combes M.C."/>
            <person name="Crouzillat D."/>
            <person name="Da Silva C."/>
            <person name="Daddiego L."/>
            <person name="De Bellis F."/>
            <person name="Dussert S."/>
            <person name="Garsmeur O."/>
            <person name="Gayraud T."/>
            <person name="Guignon V."/>
            <person name="Jahn K."/>
            <person name="Jamilloux V."/>
            <person name="Joet T."/>
            <person name="Labadie K."/>
            <person name="Lan T."/>
            <person name="Leclercq J."/>
            <person name="Lepelley M."/>
            <person name="Leroy T."/>
            <person name="Li L.T."/>
            <person name="Librado P."/>
            <person name="Lopez L."/>
            <person name="Munoz A."/>
            <person name="Noel B."/>
            <person name="Pallavicini A."/>
            <person name="Perrotta G."/>
            <person name="Poncet V."/>
            <person name="Pot D."/>
            <person name="Priyono X."/>
            <person name="Rigoreau M."/>
            <person name="Rouard M."/>
            <person name="Rozas J."/>
            <person name="Tranchant-Dubreuil C."/>
            <person name="VanBuren R."/>
            <person name="Zhang Q."/>
            <person name="Andrade A.C."/>
            <person name="Argout X."/>
            <person name="Bertrand B."/>
            <person name="de Kochko A."/>
            <person name="Graziosi G."/>
            <person name="Henry R.J."/>
            <person name="Jayarama X."/>
            <person name="Ming R."/>
            <person name="Nagai C."/>
            <person name="Rounsley S."/>
            <person name="Sankoff D."/>
            <person name="Giuliano G."/>
            <person name="Albert V.A."/>
            <person name="Wincker P."/>
            <person name="Lashermes P."/>
        </authorList>
    </citation>
    <scope>NUCLEOTIDE SEQUENCE [LARGE SCALE GENOMIC DNA]</scope>
    <source>
        <strain evidence="3">cv. DH200-94</strain>
    </source>
</reference>
<keyword evidence="3" id="KW-1185">Reference proteome</keyword>
<evidence type="ECO:0000313" key="3">
    <source>
        <dbReference type="Proteomes" id="UP000295252"/>
    </source>
</evidence>
<protein>
    <submittedName>
        <fullName evidence="2">Uncharacterized protein</fullName>
    </submittedName>
</protein>
<dbReference type="Gramene" id="CDP06383">
    <property type="protein sequence ID" value="CDP06383"/>
    <property type="gene ID" value="GSCOC_T00023208001"/>
</dbReference>
<dbReference type="InParanoid" id="A0A068UFH6"/>
<evidence type="ECO:0000313" key="2">
    <source>
        <dbReference type="EMBL" id="CDP06383.1"/>
    </source>
</evidence>
<sequence>MIRILHNSYLFWYLQFRKAPSRRRFVFRLWTFSFCLISHFSRLSSFFCLSLPLPLLLNTHLPFARIPTTTL</sequence>
<keyword evidence="1" id="KW-0472">Membrane</keyword>
<proteinExistence type="predicted"/>